<dbReference type="RefSeq" id="WP_216083655.1">
    <property type="nucleotide sequence ID" value="NZ_CACTIB010000031.1"/>
</dbReference>
<evidence type="ECO:0000313" key="2">
    <source>
        <dbReference type="EMBL" id="GCE63602.1"/>
    </source>
</evidence>
<dbReference type="AlphaFoldDB" id="A0A478FQI5"/>
<dbReference type="SUPFAM" id="SSF50494">
    <property type="entry name" value="Trypsin-like serine proteases"/>
    <property type="match status" value="1"/>
</dbReference>
<dbReference type="NCBIfam" id="NF045841">
    <property type="entry name" value="Ig_SerProt_MIP"/>
    <property type="match status" value="1"/>
</dbReference>
<gene>
    <name evidence="2" type="ORF">MHSWG343_05990</name>
</gene>
<evidence type="ECO:0000313" key="3">
    <source>
        <dbReference type="Proteomes" id="UP000324831"/>
    </source>
</evidence>
<proteinExistence type="predicted"/>
<comment type="caution">
    <text evidence="2">The sequence shown here is derived from an EMBL/GenBank/DDBJ whole genome shotgun (WGS) entry which is preliminary data.</text>
</comment>
<organism evidence="2 3">
    <name type="scientific">Candidatus Mycoplasma haematohominis</name>
    <dbReference type="NCBI Taxonomy" id="1494318"/>
    <lineage>
        <taxon>Bacteria</taxon>
        <taxon>Bacillati</taxon>
        <taxon>Mycoplasmatota</taxon>
        <taxon>Mollicutes</taxon>
        <taxon>Mycoplasmataceae</taxon>
        <taxon>Mycoplasma</taxon>
    </lineage>
</organism>
<name>A0A478FQI5_9MOLU</name>
<sequence>MNKWIPITLVPTFIGVSFSPKIFYLIYREEVEVYIPLAIENKELIADLEKSKAADYTHEWKVYRESNYSYEWYERWNESKKIDVAKGKEIIKTIQDYSFKLWSWRRGSGTSWFLDYVLPRGNRKYPTKWFIATNYHVIEGFDFRDNPYKQVLPQSPRSFKITDLLWDSHEPWIISKERNKDWTTITDEEQYKELAPEYWTKAPKQEVKNSDLHNAANGIDKEYLYFSENNAKLFYAPINYLGVDISSLSKKPLKHPNYFKDFAVVEVDFKNEKTAQLITRDFYNKYDKEKGKIKDKALNFFSEELLVSKTTKDIKADKMNYFLAGYPSNIPHTFRSQGNFSPFKKKASELDWRSSGGWEREVIGHWNTSLTQNFGNVNYISWGYHYSIDSDFPLIKGSSGSLAVDENKNVIGLNFIGNDTYRNGIEPLRSKGLYENGKIVYPKYDLLEGEVGQLSSYKSQVVKYYLSRGYETALSRDRGWRFK</sequence>
<protein>
    <recommendedName>
        <fullName evidence="1">DUF31 domain-containing protein</fullName>
    </recommendedName>
</protein>
<accession>A0A478FQI5</accession>
<feature type="domain" description="DUF31" evidence="1">
    <location>
        <begin position="107"/>
        <end position="415"/>
    </location>
</feature>
<dbReference type="InterPro" id="IPR022382">
    <property type="entry name" value="Mycoplasma_peptidase_DUF31"/>
</dbReference>
<dbReference type="EMBL" id="BIMN01000002">
    <property type="protein sequence ID" value="GCE63602.1"/>
    <property type="molecule type" value="Genomic_DNA"/>
</dbReference>
<dbReference type="Proteomes" id="UP000324831">
    <property type="component" value="Unassembled WGS sequence"/>
</dbReference>
<dbReference type="Pfam" id="PF01732">
    <property type="entry name" value="Mycop_pep_DUF31"/>
    <property type="match status" value="1"/>
</dbReference>
<reference evidence="2 3" key="1">
    <citation type="submission" date="2019-01" db="EMBL/GenBank/DDBJ databases">
        <title>Draft genome sequences of Candidatus Mycoplasma haemohominis SWG34-3 identified from a patient with pyrexia, anemia and liver dysfunction.</title>
        <authorList>
            <person name="Sekizuka T."/>
            <person name="Hattori N."/>
            <person name="Katano H."/>
            <person name="Takuma T."/>
            <person name="Ito T."/>
            <person name="Arai N."/>
            <person name="Yanai R."/>
            <person name="Ishii S."/>
            <person name="Miura Y."/>
            <person name="Tokunaga T."/>
            <person name="Watanabe H."/>
            <person name="Nomura N."/>
            <person name="Eguchi J."/>
            <person name="Arai T."/>
            <person name="Hasegawa H."/>
            <person name="Nakamaki T."/>
            <person name="Wakita T."/>
            <person name="Niki Y."/>
            <person name="Kuroda M."/>
        </authorList>
    </citation>
    <scope>NUCLEOTIDE SEQUENCE [LARGE SCALE GENOMIC DNA]</scope>
    <source>
        <strain evidence="2">SWG34-3</strain>
    </source>
</reference>
<dbReference type="InterPro" id="IPR009003">
    <property type="entry name" value="Peptidase_S1_PA"/>
</dbReference>
<evidence type="ECO:0000259" key="1">
    <source>
        <dbReference type="Pfam" id="PF01732"/>
    </source>
</evidence>